<evidence type="ECO:0008006" key="7">
    <source>
        <dbReference type="Google" id="ProtNLM"/>
    </source>
</evidence>
<dbReference type="SUPFAM" id="SSF63411">
    <property type="entry name" value="LuxS/MPP-like metallohydrolase"/>
    <property type="match status" value="2"/>
</dbReference>
<dbReference type="PANTHER" id="PTHR11851:SF49">
    <property type="entry name" value="MITOCHONDRIAL-PROCESSING PEPTIDASE SUBUNIT ALPHA"/>
    <property type="match status" value="1"/>
</dbReference>
<feature type="transmembrane region" description="Helical" evidence="2">
    <location>
        <begin position="6"/>
        <end position="23"/>
    </location>
</feature>
<keyword evidence="2" id="KW-1133">Transmembrane helix</keyword>
<accession>A0A1F6GCK3</accession>
<dbReference type="EMBL" id="MFMV01000024">
    <property type="protein sequence ID" value="OGG95834.1"/>
    <property type="molecule type" value="Genomic_DNA"/>
</dbReference>
<dbReference type="AlphaFoldDB" id="A0A1F6GCK3"/>
<sequence>MEIELMFSLISIFFYCIFTYMIVKVHKLKNGLTIIACEYFRFNSLYFDLAVKVGSRYENEKNNGIAHLVEHLAAAQSSAHKPVEQWIKDDLAHDFSAYTLQERTNFEFSAHKNDLKPVLKLLSELVYARGVVIDKRDLETEKKIILEELLENENEPDFYYNTKVRNICFSDCSLKLNILGISHNIMKFCLDDVRRFVNDYYRPENMILTVAGSFKIETLVKLADKYFKFSRESMAQRVESLKKERFRISSAYIEPKGGINFINRSASQNYLGYYATVQNSNADELIKREFFVEFLDQYLSHYLRAKIFCYSVGADINTFREFSSFSVESSFQPDKTENFYALFQQILKRFRKTLDFGTLKHLKNNKLKRLELDKDYPREAANLTSWFALVFGTEKIITHTYQQCMIKSVELKDIFNFYDQMFRVRPGTVIIGGKVSPTQKQQLKKLWSNWKV</sequence>
<dbReference type="Pfam" id="PF00675">
    <property type="entry name" value="Peptidase_M16"/>
    <property type="match status" value="1"/>
</dbReference>
<dbReference type="Proteomes" id="UP000178149">
    <property type="component" value="Unassembled WGS sequence"/>
</dbReference>
<dbReference type="InterPro" id="IPR050361">
    <property type="entry name" value="MPP/UQCRC_Complex"/>
</dbReference>
<protein>
    <recommendedName>
        <fullName evidence="7">Peptidase M16 N-terminal domain-containing protein</fullName>
    </recommendedName>
</protein>
<dbReference type="InterPro" id="IPR011249">
    <property type="entry name" value="Metalloenz_LuxS/M16"/>
</dbReference>
<proteinExistence type="inferred from homology"/>
<dbReference type="GO" id="GO:0046872">
    <property type="term" value="F:metal ion binding"/>
    <property type="evidence" value="ECO:0007669"/>
    <property type="project" value="InterPro"/>
</dbReference>
<evidence type="ECO:0000313" key="6">
    <source>
        <dbReference type="Proteomes" id="UP000178149"/>
    </source>
</evidence>
<keyword evidence="2" id="KW-0812">Transmembrane</keyword>
<feature type="domain" description="Peptidase M16 C-terminal" evidence="4">
    <location>
        <begin position="190"/>
        <end position="355"/>
    </location>
</feature>
<dbReference type="InterPro" id="IPR007863">
    <property type="entry name" value="Peptidase_M16_C"/>
</dbReference>
<dbReference type="PANTHER" id="PTHR11851">
    <property type="entry name" value="METALLOPROTEASE"/>
    <property type="match status" value="1"/>
</dbReference>
<evidence type="ECO:0000313" key="5">
    <source>
        <dbReference type="EMBL" id="OGG95834.1"/>
    </source>
</evidence>
<evidence type="ECO:0000256" key="1">
    <source>
        <dbReference type="ARBA" id="ARBA00007261"/>
    </source>
</evidence>
<feature type="domain" description="Peptidase M16 N-terminal" evidence="3">
    <location>
        <begin position="48"/>
        <end position="177"/>
    </location>
</feature>
<dbReference type="Gene3D" id="3.30.830.10">
    <property type="entry name" value="Metalloenzyme, LuxS/M16 peptidase-like"/>
    <property type="match status" value="2"/>
</dbReference>
<gene>
    <name evidence="5" type="ORF">A2V95_02135</name>
</gene>
<evidence type="ECO:0000259" key="4">
    <source>
        <dbReference type="Pfam" id="PF05193"/>
    </source>
</evidence>
<name>A0A1F6GCK3_9BACT</name>
<evidence type="ECO:0000259" key="3">
    <source>
        <dbReference type="Pfam" id="PF00675"/>
    </source>
</evidence>
<dbReference type="Pfam" id="PF05193">
    <property type="entry name" value="Peptidase_M16_C"/>
    <property type="match status" value="1"/>
</dbReference>
<evidence type="ECO:0000256" key="2">
    <source>
        <dbReference type="SAM" id="Phobius"/>
    </source>
</evidence>
<keyword evidence="2" id="KW-0472">Membrane</keyword>
<reference evidence="5 6" key="1">
    <citation type="journal article" date="2016" name="Nat. Commun.">
        <title>Thousands of microbial genomes shed light on interconnected biogeochemical processes in an aquifer system.</title>
        <authorList>
            <person name="Anantharaman K."/>
            <person name="Brown C.T."/>
            <person name="Hug L.A."/>
            <person name="Sharon I."/>
            <person name="Castelle C.J."/>
            <person name="Probst A.J."/>
            <person name="Thomas B.C."/>
            <person name="Singh A."/>
            <person name="Wilkins M.J."/>
            <person name="Karaoz U."/>
            <person name="Brodie E.L."/>
            <person name="Williams K.H."/>
            <person name="Hubbard S.S."/>
            <person name="Banfield J.F."/>
        </authorList>
    </citation>
    <scope>NUCLEOTIDE SEQUENCE [LARGE SCALE GENOMIC DNA]</scope>
</reference>
<comment type="caution">
    <text evidence="5">The sequence shown here is derived from an EMBL/GenBank/DDBJ whole genome shotgun (WGS) entry which is preliminary data.</text>
</comment>
<organism evidence="5 6">
    <name type="scientific">Candidatus Kuenenbacteria bacterium RBG_16_41_7</name>
    <dbReference type="NCBI Taxonomy" id="1798560"/>
    <lineage>
        <taxon>Bacteria</taxon>
        <taxon>Candidatus Kueneniibacteriota</taxon>
    </lineage>
</organism>
<comment type="similarity">
    <text evidence="1">Belongs to the peptidase M16 family.</text>
</comment>
<dbReference type="InterPro" id="IPR011765">
    <property type="entry name" value="Pept_M16_N"/>
</dbReference>